<dbReference type="AlphaFoldDB" id="A0A2K8PLU6"/>
<sequence length="450" mass="48123">MSTGTVTGETAEPVFARPGDWTDFDRTVRLPRGHGHGACDDARIEVRLCHPDGRIRQAALGAPDAPLPLIAVRATDWVPAVRTRARQVLEQVLAADPPGTLRALTPLVLRLGRREQGAWALERFEAALHAEPSVLADLCGDADPPTRRFAARLSLRRAEPGPRDAARRAAAETDPATARLWTDAALAAMAARGPDDEAVDALLGARIPMVRAAGVTCLHRAGRSSEADRYLADRSGLVRACARWLVRQDGGDPYARCRALLADPERVGRYAVAGFAECAGRGDAPLLRSLVDHPLDVIRAEALAGLRLLDNTDPALLRPLLDDPSPAVARQASLGLCGSAEQLPVGPLLELIAPGRPAHTRRAAYRVLHARGGVAGLRASVELLTDRDPALRRIAGQRIQNTLMSPRGRAGLPLREPEVGALLDRSAGLFSGRVLERIRTMLALPPGGVR</sequence>
<name>A0A2K8PLU6_STRLA</name>
<protein>
    <submittedName>
        <fullName evidence="1">Uncharacterized protein</fullName>
    </submittedName>
</protein>
<keyword evidence="2" id="KW-1185">Reference proteome</keyword>
<accession>A0A2K8PLU6</accession>
<dbReference type="Gene3D" id="1.25.10.10">
    <property type="entry name" value="Leucine-rich Repeat Variant"/>
    <property type="match status" value="1"/>
</dbReference>
<evidence type="ECO:0000313" key="1">
    <source>
        <dbReference type="EMBL" id="ATZ27706.1"/>
    </source>
</evidence>
<reference evidence="1 2" key="1">
    <citation type="submission" date="2017-11" db="EMBL/GenBank/DDBJ databases">
        <title>Complete genome sequence of Streptomyces lavendulae subsp. lavendulae CCM 3239 (formerly 'Streptomyces aureofaciens CCM 3239'), the producer of the angucycline-type antibiotic auricin.</title>
        <authorList>
            <person name="Busche T."/>
            <person name="Novakova R."/>
            <person name="Al'Dilaimi A."/>
            <person name="Homerova D."/>
            <person name="Feckova L."/>
            <person name="Rezuchova B."/>
            <person name="Mingyar E."/>
            <person name="Csolleiova D."/>
            <person name="Bekeova C."/>
            <person name="Winkler A."/>
            <person name="Sevcikova B."/>
            <person name="Kalinowski J."/>
            <person name="Kormanec J."/>
            <person name="Ruckert C."/>
        </authorList>
    </citation>
    <scope>NUCLEOTIDE SEQUENCE [LARGE SCALE GENOMIC DNA]</scope>
    <source>
        <strain evidence="1 2">CCM 3239</strain>
    </source>
</reference>
<organism evidence="1 2">
    <name type="scientific">Streptomyces lavendulae subsp. lavendulae</name>
    <dbReference type="NCBI Taxonomy" id="58340"/>
    <lineage>
        <taxon>Bacteria</taxon>
        <taxon>Bacillati</taxon>
        <taxon>Actinomycetota</taxon>
        <taxon>Actinomycetes</taxon>
        <taxon>Kitasatosporales</taxon>
        <taxon>Streptomycetaceae</taxon>
        <taxon>Streptomyces</taxon>
    </lineage>
</organism>
<dbReference type="GeneID" id="49386920"/>
<evidence type="ECO:0000313" key="2">
    <source>
        <dbReference type="Proteomes" id="UP000231791"/>
    </source>
</evidence>
<dbReference type="InterPro" id="IPR011989">
    <property type="entry name" value="ARM-like"/>
</dbReference>
<dbReference type="SUPFAM" id="SSF48371">
    <property type="entry name" value="ARM repeat"/>
    <property type="match status" value="1"/>
</dbReference>
<dbReference type="RefSeq" id="WP_051841145.1">
    <property type="nucleotide sequence ID" value="NZ_CP024985.1"/>
</dbReference>
<proteinExistence type="predicted"/>
<gene>
    <name evidence="1" type="ORF">SLAV_29605</name>
</gene>
<dbReference type="Proteomes" id="UP000231791">
    <property type="component" value="Chromosome"/>
</dbReference>
<dbReference type="KEGG" id="slx:SLAV_29605"/>
<dbReference type="EMBL" id="CP024985">
    <property type="protein sequence ID" value="ATZ27706.1"/>
    <property type="molecule type" value="Genomic_DNA"/>
</dbReference>
<dbReference type="InterPro" id="IPR016024">
    <property type="entry name" value="ARM-type_fold"/>
</dbReference>
<dbReference type="OrthoDB" id="3374146at2"/>